<dbReference type="OrthoDB" id="9815874at2"/>
<reference evidence="2 3" key="1">
    <citation type="submission" date="2012-09" db="EMBL/GenBank/DDBJ databases">
        <title>Genome Sequence of alkane-degrading Bacterium Alcanivorax sp. 19-m-6.</title>
        <authorList>
            <person name="Lai Q."/>
            <person name="Shao Z."/>
        </authorList>
    </citation>
    <scope>NUCLEOTIDE SEQUENCE [LARGE SCALE GENOMIC DNA]</scope>
    <source>
        <strain evidence="2 3">19-m-6</strain>
    </source>
</reference>
<evidence type="ECO:0000313" key="2">
    <source>
        <dbReference type="EMBL" id="KGD64794.1"/>
    </source>
</evidence>
<accession>A0A095SKC6</accession>
<dbReference type="PATRIC" id="fig|1177154.3.peg.2200"/>
<keyword evidence="3" id="KW-1185">Reference proteome</keyword>
<dbReference type="PANTHER" id="PTHR42951">
    <property type="entry name" value="METALLO-BETA-LACTAMASE DOMAIN-CONTAINING"/>
    <property type="match status" value="1"/>
</dbReference>
<dbReference type="InterPro" id="IPR001279">
    <property type="entry name" value="Metallo-B-lactamas"/>
</dbReference>
<gene>
    <name evidence="2" type="ORF">Y5S_02160</name>
</gene>
<organism evidence="2 3">
    <name type="scientific">Alcanivorax nanhaiticus</name>
    <dbReference type="NCBI Taxonomy" id="1177154"/>
    <lineage>
        <taxon>Bacteria</taxon>
        <taxon>Pseudomonadati</taxon>
        <taxon>Pseudomonadota</taxon>
        <taxon>Gammaproteobacteria</taxon>
        <taxon>Oceanospirillales</taxon>
        <taxon>Alcanivoracaceae</taxon>
        <taxon>Alcanivorax</taxon>
    </lineage>
</organism>
<dbReference type="eggNOG" id="COG0491">
    <property type="taxonomic scope" value="Bacteria"/>
</dbReference>
<dbReference type="EMBL" id="ARXV01000007">
    <property type="protein sequence ID" value="KGD64794.1"/>
    <property type="molecule type" value="Genomic_DNA"/>
</dbReference>
<dbReference type="InterPro" id="IPR037482">
    <property type="entry name" value="ST1585_MBL-fold"/>
</dbReference>
<dbReference type="CDD" id="cd07726">
    <property type="entry name" value="ST1585-like_MBL-fold"/>
    <property type="match status" value="1"/>
</dbReference>
<dbReference type="RefSeq" id="WP_035232931.1">
    <property type="nucleotide sequence ID" value="NZ_ARXV01000007.1"/>
</dbReference>
<evidence type="ECO:0000259" key="1">
    <source>
        <dbReference type="SMART" id="SM00849"/>
    </source>
</evidence>
<dbReference type="Pfam" id="PF00753">
    <property type="entry name" value="Lactamase_B"/>
    <property type="match status" value="1"/>
</dbReference>
<dbReference type="AlphaFoldDB" id="A0A095SKC6"/>
<proteinExistence type="predicted"/>
<name>A0A095SKC6_9GAMM</name>
<dbReference type="InterPro" id="IPR050855">
    <property type="entry name" value="NDM-1-like"/>
</dbReference>
<dbReference type="SMART" id="SM00849">
    <property type="entry name" value="Lactamase_B"/>
    <property type="match status" value="1"/>
</dbReference>
<dbReference type="PANTHER" id="PTHR42951:SF22">
    <property type="entry name" value="METALLO BETA-LACTAMASE SUPERFAMILY LIPOPROTEIN"/>
    <property type="match status" value="1"/>
</dbReference>
<dbReference type="Proteomes" id="UP000029444">
    <property type="component" value="Unassembled WGS sequence"/>
</dbReference>
<dbReference type="Gene3D" id="3.60.15.10">
    <property type="entry name" value="Ribonuclease Z/Hydroxyacylglutathione hydrolase-like"/>
    <property type="match status" value="1"/>
</dbReference>
<sequence length="317" mass="35089">MTFQVYHPLPLGITRIDTAMVHDELAACYLMEAGGECAIIETGTHNTVPIILALLDEKGISREQVQYVIPTHVHLDHAGGVGGLMQALPEATLLIHPRGARHMIDPSKLKAGATAVYGEEKFAEIYGDVIPVDEDRVRTMEDGETVMLGDRRLEFYDTPGHARHHFCVYDPLSKGIFTGDTFGLSYPSLTTDKGPFILPTTTPVQFEPQALKASIQRLLDLQPERIYLTHYDMVENPLPLGKRLIPMVDDYVTLANRVAANSDPDDLQASLEAAMGKYLFGKAREHGVTMDDVALQQILGMDIRLNCQGLAFWLQHA</sequence>
<evidence type="ECO:0000313" key="3">
    <source>
        <dbReference type="Proteomes" id="UP000029444"/>
    </source>
</evidence>
<comment type="caution">
    <text evidence="2">The sequence shown here is derived from an EMBL/GenBank/DDBJ whole genome shotgun (WGS) entry which is preliminary data.</text>
</comment>
<dbReference type="STRING" id="1177154.Y5S_02160"/>
<protein>
    <submittedName>
        <fullName evidence="2">Metallo-beta-lactamase family protein</fullName>
    </submittedName>
</protein>
<dbReference type="InterPro" id="IPR036866">
    <property type="entry name" value="RibonucZ/Hydroxyglut_hydro"/>
</dbReference>
<dbReference type="SUPFAM" id="SSF56281">
    <property type="entry name" value="Metallo-hydrolase/oxidoreductase"/>
    <property type="match status" value="1"/>
</dbReference>
<feature type="domain" description="Metallo-beta-lactamase" evidence="1">
    <location>
        <begin position="25"/>
        <end position="230"/>
    </location>
</feature>